<evidence type="ECO:0000313" key="6">
    <source>
        <dbReference type="Proteomes" id="UP000320231"/>
    </source>
</evidence>
<organism evidence="5 6">
    <name type="scientific">Vreelandella sulfidaeris</name>
    <dbReference type="NCBI Taxonomy" id="115553"/>
    <lineage>
        <taxon>Bacteria</taxon>
        <taxon>Pseudomonadati</taxon>
        <taxon>Pseudomonadota</taxon>
        <taxon>Gammaproteobacteria</taxon>
        <taxon>Oceanospirillales</taxon>
        <taxon>Halomonadaceae</taxon>
        <taxon>Vreelandella</taxon>
    </lineage>
</organism>
<dbReference type="KEGG" id="hsr:HSBAA_19450"/>
<keyword evidence="2 3" id="KW-0472">Membrane</keyword>
<evidence type="ECO:0000313" key="5">
    <source>
        <dbReference type="EMBL" id="BBI60639.1"/>
    </source>
</evidence>
<dbReference type="EMBL" id="AP019514">
    <property type="protein sequence ID" value="BBI60639.1"/>
    <property type="molecule type" value="Genomic_DNA"/>
</dbReference>
<accession>A0A455U721</accession>
<dbReference type="InterPro" id="IPR025713">
    <property type="entry name" value="MotB-like_N_dom"/>
</dbReference>
<dbReference type="GO" id="GO:0016020">
    <property type="term" value="C:membrane"/>
    <property type="evidence" value="ECO:0007669"/>
    <property type="project" value="UniProtKB-SubCell"/>
</dbReference>
<dbReference type="Proteomes" id="UP000320231">
    <property type="component" value="Chromosome"/>
</dbReference>
<proteinExistence type="predicted"/>
<dbReference type="Pfam" id="PF13677">
    <property type="entry name" value="MotB_plug"/>
    <property type="match status" value="1"/>
</dbReference>
<feature type="transmembrane region" description="Helical" evidence="3">
    <location>
        <begin position="31"/>
        <end position="51"/>
    </location>
</feature>
<feature type="domain" description="Motility protein B-like N-terminal" evidence="4">
    <location>
        <begin position="20"/>
        <end position="48"/>
    </location>
</feature>
<evidence type="ECO:0000256" key="3">
    <source>
        <dbReference type="SAM" id="Phobius"/>
    </source>
</evidence>
<comment type="subcellular location">
    <subcellularLocation>
        <location evidence="1">Membrane</location>
    </subcellularLocation>
</comment>
<name>A0A455U721_9GAMM</name>
<evidence type="ECO:0000256" key="1">
    <source>
        <dbReference type="ARBA" id="ARBA00004370"/>
    </source>
</evidence>
<keyword evidence="3" id="KW-1133">Transmembrane helix</keyword>
<keyword evidence="3" id="KW-0812">Transmembrane</keyword>
<evidence type="ECO:0000256" key="2">
    <source>
        <dbReference type="ARBA" id="ARBA00023136"/>
    </source>
</evidence>
<evidence type="ECO:0000259" key="4">
    <source>
        <dbReference type="Pfam" id="PF13677"/>
    </source>
</evidence>
<sequence>MLEDYRRGPRHDSLMSAYQEGDSNSGWMISYLDIMTLMVALFVVIIAAAGATSPEWVAEDTASDYTQSASSPTLGVPMPGTLAKAMPERAGTAAWNGVGLSPMAISTALGVAGLPPLSQVRRRVSVGVPPFGGTISAAPTEPVIALPTLLMPTGIENLTSPLADYMVVLTDRPPVNVQAVSDEARLGAVALEQSLSTR</sequence>
<protein>
    <recommendedName>
        <fullName evidence="4">Motility protein B-like N-terminal domain-containing protein</fullName>
    </recommendedName>
</protein>
<gene>
    <name evidence="5" type="ORF">HSBAA_19450</name>
</gene>
<dbReference type="AlphaFoldDB" id="A0A455U721"/>
<feature type="transmembrane region" description="Helical" evidence="3">
    <location>
        <begin position="93"/>
        <end position="114"/>
    </location>
</feature>
<reference evidence="5 6" key="1">
    <citation type="journal article" date="2019" name="Microbiol. Resour. Announc.">
        <title>Complete Genome Sequence of Halomonas sulfidaeris Strain Esulfide1 Isolated from a Metal Sulfide Rock at a Depth of 2,200 Meters, Obtained Using Nanopore Sequencing.</title>
        <authorList>
            <person name="Saito M."/>
            <person name="Nishigata A."/>
            <person name="Galipon J."/>
            <person name="Arakawa K."/>
        </authorList>
    </citation>
    <scope>NUCLEOTIDE SEQUENCE [LARGE SCALE GENOMIC DNA]</scope>
    <source>
        <strain evidence="5 6">ATCC BAA-803</strain>
    </source>
</reference>